<comment type="caution">
    <text evidence="10">The sequence shown here is derived from an EMBL/GenBank/DDBJ whole genome shotgun (WGS) entry which is preliminary data.</text>
</comment>
<dbReference type="PANTHER" id="PTHR31611">
    <property type="entry name" value="HIGH-AFFINITY NICKEL TRANSPORT PROTEIN NIC1"/>
    <property type="match status" value="1"/>
</dbReference>
<dbReference type="Proteomes" id="UP000291933">
    <property type="component" value="Unassembled WGS sequence"/>
</dbReference>
<dbReference type="OrthoDB" id="9776706at2"/>
<keyword evidence="3 8" id="KW-0813">Transport</keyword>
<keyword evidence="4" id="KW-0533">Nickel</keyword>
<dbReference type="InterPro" id="IPR011541">
    <property type="entry name" value="Ni/Co_transpt_high_affinity"/>
</dbReference>
<evidence type="ECO:0000313" key="11">
    <source>
        <dbReference type="Proteomes" id="UP000291933"/>
    </source>
</evidence>
<name>A0A4V2JT65_PROTD</name>
<keyword evidence="5 8" id="KW-0812">Transmembrane</keyword>
<evidence type="ECO:0000256" key="6">
    <source>
        <dbReference type="ARBA" id="ARBA00022989"/>
    </source>
</evidence>
<dbReference type="GO" id="GO:0005886">
    <property type="term" value="C:plasma membrane"/>
    <property type="evidence" value="ECO:0007669"/>
    <property type="project" value="UniProtKB-SubCell"/>
</dbReference>
<evidence type="ECO:0000256" key="9">
    <source>
        <dbReference type="SAM" id="MobiDB-lite"/>
    </source>
</evidence>
<dbReference type="Pfam" id="PF03824">
    <property type="entry name" value="NicO"/>
    <property type="match status" value="1"/>
</dbReference>
<feature type="transmembrane region" description="Helical" evidence="8">
    <location>
        <begin position="153"/>
        <end position="171"/>
    </location>
</feature>
<evidence type="ECO:0000313" key="10">
    <source>
        <dbReference type="EMBL" id="TBT95071.1"/>
    </source>
</evidence>
<reference evidence="10 11" key="1">
    <citation type="submission" date="2019-01" db="EMBL/GenBank/DDBJ databases">
        <title>Lactibacter flavus gen. nov., sp. nov., a novel bacterium of the family Propionibacteriaceae isolated from raw milk and dairy products.</title>
        <authorList>
            <person name="Huptas C."/>
            <person name="Wenning M."/>
            <person name="Breitenwieser F."/>
            <person name="Doll E."/>
            <person name="Von Neubeck M."/>
            <person name="Busse H.-J."/>
            <person name="Scherer S."/>
        </authorList>
    </citation>
    <scope>NUCLEOTIDE SEQUENCE [LARGE SCALE GENOMIC DNA]</scope>
    <source>
        <strain evidence="10 11">DSM 22130</strain>
    </source>
</reference>
<dbReference type="GO" id="GO:0012505">
    <property type="term" value="C:endomembrane system"/>
    <property type="evidence" value="ECO:0007669"/>
    <property type="project" value="UniProtKB-SubCell"/>
</dbReference>
<comment type="caution">
    <text evidence="8">Lacks conserved residue(s) required for the propagation of feature annotation.</text>
</comment>
<evidence type="ECO:0000256" key="7">
    <source>
        <dbReference type="ARBA" id="ARBA00023136"/>
    </source>
</evidence>
<accession>A0A4V2JT65</accession>
<dbReference type="AlphaFoldDB" id="A0A4V2JT65"/>
<evidence type="ECO:0000256" key="8">
    <source>
        <dbReference type="RuleBase" id="RU362101"/>
    </source>
</evidence>
<feature type="region of interest" description="Disordered" evidence="9">
    <location>
        <begin position="27"/>
        <end position="61"/>
    </location>
</feature>
<protein>
    <recommendedName>
        <fullName evidence="8">Nickel/cobalt efflux system</fullName>
    </recommendedName>
</protein>
<dbReference type="EMBL" id="SDMR01000007">
    <property type="protein sequence ID" value="TBT95071.1"/>
    <property type="molecule type" value="Genomic_DNA"/>
</dbReference>
<evidence type="ECO:0000256" key="2">
    <source>
        <dbReference type="ARBA" id="ARBA00010892"/>
    </source>
</evidence>
<dbReference type="GO" id="GO:0015099">
    <property type="term" value="F:nickel cation transmembrane transporter activity"/>
    <property type="evidence" value="ECO:0007669"/>
    <property type="project" value="UniProtKB-UniRule"/>
</dbReference>
<comment type="subcellular location">
    <subcellularLocation>
        <location evidence="8">Cell membrane</location>
        <topology evidence="8">Multi-pass membrane protein</topology>
    </subcellularLocation>
    <subcellularLocation>
        <location evidence="1">Endomembrane system</location>
        <topology evidence="1">Multi-pass membrane protein</topology>
    </subcellularLocation>
</comment>
<sequence>MRGGSGRSAPSALVVYDGRPTAGPVRCPGAHSHEARGSAGGVRTVPVRHRDRQSGGAARGRPSALPWYGVLALPIVFAAGMSLFDTLDGVIMSRAYGWALDDPLRKLNDNLVVASISVAVALGIGLVDLVGILVERVGGPSWLDAVAGLDLGWVGVTPASGFAVLWVWLGWRRRRPASS</sequence>
<keyword evidence="11" id="KW-1185">Reference proteome</keyword>
<comment type="similarity">
    <text evidence="2 8">Belongs to the NiCoT transporter (TC 2.A.52) family.</text>
</comment>
<gene>
    <name evidence="10" type="ORF">ET996_07340</name>
</gene>
<evidence type="ECO:0000256" key="1">
    <source>
        <dbReference type="ARBA" id="ARBA00004127"/>
    </source>
</evidence>
<evidence type="ECO:0000256" key="3">
    <source>
        <dbReference type="ARBA" id="ARBA00022448"/>
    </source>
</evidence>
<feature type="transmembrane region" description="Helical" evidence="8">
    <location>
        <begin position="111"/>
        <end position="133"/>
    </location>
</feature>
<organism evidence="10 11">
    <name type="scientific">Propioniciclava tarda</name>
    <dbReference type="NCBI Taxonomy" id="433330"/>
    <lineage>
        <taxon>Bacteria</taxon>
        <taxon>Bacillati</taxon>
        <taxon>Actinomycetota</taxon>
        <taxon>Actinomycetes</taxon>
        <taxon>Propionibacteriales</taxon>
        <taxon>Propionibacteriaceae</taxon>
        <taxon>Propioniciclava</taxon>
    </lineage>
</organism>
<proteinExistence type="inferred from homology"/>
<keyword evidence="7 8" id="KW-0472">Membrane</keyword>
<dbReference type="InterPro" id="IPR004688">
    <property type="entry name" value="Ni/Co_transpt"/>
</dbReference>
<feature type="transmembrane region" description="Helical" evidence="8">
    <location>
        <begin position="65"/>
        <end position="84"/>
    </location>
</feature>
<keyword evidence="6 8" id="KW-1133">Transmembrane helix</keyword>
<evidence type="ECO:0000256" key="4">
    <source>
        <dbReference type="ARBA" id="ARBA00022596"/>
    </source>
</evidence>
<dbReference type="PANTHER" id="PTHR31611:SF0">
    <property type="entry name" value="HIGH-AFFINITY NICKEL TRANSPORT PROTEIN NIC1"/>
    <property type="match status" value="1"/>
</dbReference>
<evidence type="ECO:0000256" key="5">
    <source>
        <dbReference type="ARBA" id="ARBA00022692"/>
    </source>
</evidence>